<gene>
    <name evidence="2" type="ORF">GIW56_24050</name>
    <name evidence="3" type="ORF">HBO33_15300</name>
</gene>
<dbReference type="Proteomes" id="UP000814003">
    <property type="component" value="Unassembled WGS sequence"/>
</dbReference>
<dbReference type="AlphaFoldDB" id="A0A7Y1MQQ8"/>
<protein>
    <recommendedName>
        <fullName evidence="6">Lipoprotein</fullName>
    </recommendedName>
</protein>
<sequence>MRIFALLLALSFLAGCASKPPYYISPAPVTIPKTATFWVDTFDVKVVGQGRIFMSDAKVREQLGVDLVDRLLKAKRYASSKQTADYLLDVDIVYVRHILDSKGGITSLVVDDNTILQSIDFGYKVKVKKADAEVLHFAQDRGGLVPNNWGGQVQQWKTIGGILTNEGNANIERHFTGGLSNYIVHDLRAIPSR</sequence>
<evidence type="ECO:0008006" key="6">
    <source>
        <dbReference type="Google" id="ProtNLM"/>
    </source>
</evidence>
<dbReference type="EMBL" id="WKED01000062">
    <property type="protein sequence ID" value="MCF5109901.1"/>
    <property type="molecule type" value="Genomic_DNA"/>
</dbReference>
<accession>A0A7Y1MQQ8</accession>
<dbReference type="OrthoDB" id="6961685at2"/>
<feature type="signal peptide" evidence="1">
    <location>
        <begin position="1"/>
        <end position="19"/>
    </location>
</feature>
<evidence type="ECO:0000313" key="3">
    <source>
        <dbReference type="EMBL" id="NNA96535.1"/>
    </source>
</evidence>
<dbReference type="Proteomes" id="UP000542111">
    <property type="component" value="Unassembled WGS sequence"/>
</dbReference>
<dbReference type="RefSeq" id="WP_076962008.1">
    <property type="nucleotide sequence ID" value="NZ_CBCRYT010000031.1"/>
</dbReference>
<keyword evidence="5" id="KW-1185">Reference proteome</keyword>
<evidence type="ECO:0000313" key="4">
    <source>
        <dbReference type="Proteomes" id="UP000542111"/>
    </source>
</evidence>
<dbReference type="PROSITE" id="PS51257">
    <property type="entry name" value="PROKAR_LIPOPROTEIN"/>
    <property type="match status" value="1"/>
</dbReference>
<keyword evidence="1" id="KW-0732">Signal</keyword>
<proteinExistence type="predicted"/>
<organism evidence="3 4">
    <name type="scientific">Pseudomonas gessardii</name>
    <dbReference type="NCBI Taxonomy" id="78544"/>
    <lineage>
        <taxon>Bacteria</taxon>
        <taxon>Pseudomonadati</taxon>
        <taxon>Pseudomonadota</taxon>
        <taxon>Gammaproteobacteria</taxon>
        <taxon>Pseudomonadales</taxon>
        <taxon>Pseudomonadaceae</taxon>
        <taxon>Pseudomonas</taxon>
    </lineage>
</organism>
<name>A0A7Y1MQQ8_9PSED</name>
<dbReference type="EMBL" id="JAAQYP010000022">
    <property type="protein sequence ID" value="NNA96535.1"/>
    <property type="molecule type" value="Genomic_DNA"/>
</dbReference>
<reference evidence="2 5" key="1">
    <citation type="submission" date="2019-11" db="EMBL/GenBank/DDBJ databases">
        <title>Epiphytic Pseudomonas syringae from cherry orchards.</title>
        <authorList>
            <person name="Hulin M.T."/>
        </authorList>
    </citation>
    <scope>NUCLEOTIDE SEQUENCE [LARGE SCALE GENOMIC DNA]</scope>
    <source>
        <strain evidence="2 5">PA-6-5B</strain>
    </source>
</reference>
<reference evidence="3 4" key="2">
    <citation type="journal article" date="2020" name="Front. Microbiol.">
        <title>Genetic Organization of the aprX-lipA2 Operon Affects the Proteolytic Potential of Pseudomonas Species in Milk.</title>
        <authorList>
            <person name="Maier C."/>
            <person name="Huptas C."/>
            <person name="von Neubeck M."/>
            <person name="Scherer S."/>
            <person name="Wenning M."/>
            <person name="Lucking G."/>
        </authorList>
    </citation>
    <scope>NUCLEOTIDE SEQUENCE [LARGE SCALE GENOMIC DNA]</scope>
    <source>
        <strain evidence="3 4">G4779</strain>
    </source>
</reference>
<evidence type="ECO:0000313" key="2">
    <source>
        <dbReference type="EMBL" id="MCF5109901.1"/>
    </source>
</evidence>
<evidence type="ECO:0000313" key="5">
    <source>
        <dbReference type="Proteomes" id="UP000814003"/>
    </source>
</evidence>
<feature type="chain" id="PRO_5030626617" description="Lipoprotein" evidence="1">
    <location>
        <begin position="20"/>
        <end position="193"/>
    </location>
</feature>
<evidence type="ECO:0000256" key="1">
    <source>
        <dbReference type="SAM" id="SignalP"/>
    </source>
</evidence>
<dbReference type="GeneID" id="70102416"/>
<comment type="caution">
    <text evidence="3">The sequence shown here is derived from an EMBL/GenBank/DDBJ whole genome shotgun (WGS) entry which is preliminary data.</text>
</comment>